<reference evidence="1" key="1">
    <citation type="submission" date="2018-05" db="EMBL/GenBank/DDBJ databases">
        <authorList>
            <person name="Lanie J.A."/>
            <person name="Ng W.-L."/>
            <person name="Kazmierczak K.M."/>
            <person name="Andrzejewski T.M."/>
            <person name="Davidsen T.M."/>
            <person name="Wayne K.J."/>
            <person name="Tettelin H."/>
            <person name="Glass J.I."/>
            <person name="Rusch D."/>
            <person name="Podicherti R."/>
            <person name="Tsui H.-C.T."/>
            <person name="Winkler M.E."/>
        </authorList>
    </citation>
    <scope>NUCLEOTIDE SEQUENCE</scope>
</reference>
<evidence type="ECO:0008006" key="2">
    <source>
        <dbReference type="Google" id="ProtNLM"/>
    </source>
</evidence>
<proteinExistence type="predicted"/>
<gene>
    <name evidence="1" type="ORF">METZ01_LOCUS151050</name>
</gene>
<dbReference type="AlphaFoldDB" id="A0A382A9I0"/>
<organism evidence="1">
    <name type="scientific">marine metagenome</name>
    <dbReference type="NCBI Taxonomy" id="408172"/>
    <lineage>
        <taxon>unclassified sequences</taxon>
        <taxon>metagenomes</taxon>
        <taxon>ecological metagenomes</taxon>
    </lineage>
</organism>
<accession>A0A382A9I0</accession>
<evidence type="ECO:0000313" key="1">
    <source>
        <dbReference type="EMBL" id="SVA98196.1"/>
    </source>
</evidence>
<protein>
    <recommendedName>
        <fullName evidence="2">Major tropism determinant N-terminal domain-containing protein</fullName>
    </recommendedName>
</protein>
<name>A0A382A9I0_9ZZZZ</name>
<sequence>MATVIQFKRSSTQNDLPTTGDLALGELAVNTYHGRFYTEKNDGSAAVVEVGSIPASLTINDAITFPTADGSNGQVIKTNGSGTLSWGSIGGSGISIFKYTLSGNVTVFTGNDDDSNSLTYTVGSEQVFLNGVKLVDGGADYTATNTTTITLAQTAISGDVLEVVAVTAADLVQGYYTASALTTTSANQVLSSNAVANKAIKYVLSATHATAGTHAAEVLLINNGSSAFFVQYGDVFSTASLFSLTADVNSGNMRLLVTPANTNTTIDTFQIRHS</sequence>
<dbReference type="EMBL" id="UINC01024486">
    <property type="protein sequence ID" value="SVA98196.1"/>
    <property type="molecule type" value="Genomic_DNA"/>
</dbReference>